<comment type="caution">
    <text evidence="1">The sequence shown here is derived from an EMBL/GenBank/DDBJ whole genome shotgun (WGS) entry which is preliminary data.</text>
</comment>
<gene>
    <name evidence="1" type="ORF">EVG15_04470</name>
</gene>
<evidence type="ECO:0000313" key="2">
    <source>
        <dbReference type="Proteomes" id="UP000319296"/>
    </source>
</evidence>
<evidence type="ECO:0000313" key="1">
    <source>
        <dbReference type="EMBL" id="RZD18641.1"/>
    </source>
</evidence>
<protein>
    <submittedName>
        <fullName evidence="1">DUF4160 domain-containing protein</fullName>
    </submittedName>
</protein>
<dbReference type="AlphaFoldDB" id="A0A519BN00"/>
<name>A0A519BN00_9DELT</name>
<dbReference type="InterPro" id="IPR025427">
    <property type="entry name" value="DUF4160"/>
</dbReference>
<dbReference type="EMBL" id="SGBB01000006">
    <property type="protein sequence ID" value="RZD18641.1"/>
    <property type="molecule type" value="Genomic_DNA"/>
</dbReference>
<proteinExistence type="predicted"/>
<accession>A0A519BN00</accession>
<dbReference type="Pfam" id="PF13711">
    <property type="entry name" value="DUF4160"/>
    <property type="match status" value="1"/>
</dbReference>
<dbReference type="Proteomes" id="UP000319296">
    <property type="component" value="Unassembled WGS sequence"/>
</dbReference>
<sequence length="86" mass="9949">MPEISRFFGIIIAIFFDDHNPPHFHARYGDNNGVIKIDNFALIEGFLPPRALGLVIEWAEIHKEELLINWKRASESKDLFSIESLK</sequence>
<reference evidence="1 2" key="1">
    <citation type="journal article" date="2019" name="ISME J.">
        <title>Insights into ecological role of a new deltaproteobacterial order Candidatus Acidulodesulfobacterales by metagenomics and metatranscriptomics.</title>
        <authorList>
            <person name="Tan S."/>
            <person name="Liu J."/>
            <person name="Fang Y."/>
            <person name="Hedlund B.P."/>
            <person name="Lian Z.H."/>
            <person name="Huang L.Y."/>
            <person name="Li J.T."/>
            <person name="Huang L.N."/>
            <person name="Li W.J."/>
            <person name="Jiang H.C."/>
            <person name="Dong H.L."/>
            <person name="Shu W.S."/>
        </authorList>
    </citation>
    <scope>NUCLEOTIDE SEQUENCE [LARGE SCALE GENOMIC DNA]</scope>
    <source>
        <strain evidence="1">AP1</strain>
    </source>
</reference>
<organism evidence="1 2">
    <name type="scientific">Candidatus Acididesulfobacter diazotrophicus</name>
    <dbReference type="NCBI Taxonomy" id="2597226"/>
    <lineage>
        <taxon>Bacteria</taxon>
        <taxon>Deltaproteobacteria</taxon>
        <taxon>Candidatus Acidulodesulfobacterales</taxon>
        <taxon>Candidatus Acididesulfobacter</taxon>
    </lineage>
</organism>